<comment type="caution">
    <text evidence="1">The sequence shown here is derived from an EMBL/GenBank/DDBJ whole genome shotgun (WGS) entry which is preliminary data.</text>
</comment>
<evidence type="ECO:0000313" key="2">
    <source>
        <dbReference type="Proteomes" id="UP001631969"/>
    </source>
</evidence>
<gene>
    <name evidence="1" type="ORF">ACI1P1_08085</name>
</gene>
<proteinExistence type="predicted"/>
<protein>
    <submittedName>
        <fullName evidence="1">DUF402 domain-containing protein</fullName>
    </submittedName>
</protein>
<dbReference type="EMBL" id="JBJURJ010000004">
    <property type="protein sequence ID" value="MFM9328241.1"/>
    <property type="molecule type" value="Genomic_DNA"/>
</dbReference>
<sequence>MAKQGESFTLIKSFKHDGHLHRVWLENWEIPQESLASAHRDGAFRVFVNCHTRIQESDGREWTSRIPGVSFFLPGKWFNVVALLEDEGIRYYCNVASPFYQSGEIITYIDYDLDVILNQKGDIYVLDEDEYSKHRKLYHYSLAVEEKVKLGLEEVLELARSRGEPFCDESVLAYFEMWKSMTGQGAKA</sequence>
<reference evidence="1" key="1">
    <citation type="submission" date="2024-12" db="EMBL/GenBank/DDBJ databases">
        <authorList>
            <person name="Wu N."/>
        </authorList>
    </citation>
    <scope>NUCLEOTIDE SEQUENCE</scope>
    <source>
        <strain evidence="1">P15</strain>
    </source>
</reference>
<keyword evidence="2" id="KW-1185">Reference proteome</keyword>
<evidence type="ECO:0000313" key="1">
    <source>
        <dbReference type="EMBL" id="MFM9328241.1"/>
    </source>
</evidence>
<name>A0ACC7NVY7_9BACL</name>
<dbReference type="Proteomes" id="UP001631969">
    <property type="component" value="Unassembled WGS sequence"/>
</dbReference>
<organism evidence="1 2">
    <name type="scientific">Paenibacillus mesotrionivorans</name>
    <dbReference type="NCBI Taxonomy" id="3160968"/>
    <lineage>
        <taxon>Bacteria</taxon>
        <taxon>Bacillati</taxon>
        <taxon>Bacillota</taxon>
        <taxon>Bacilli</taxon>
        <taxon>Bacillales</taxon>
        <taxon>Paenibacillaceae</taxon>
        <taxon>Paenibacillus</taxon>
    </lineage>
</organism>
<accession>A0ACC7NVY7</accession>